<proteinExistence type="predicted"/>
<sequence length="48" mass="5178">MAYTFGVPISVTSLSNIENLLSSLSVESLSKKTINVTKNLTTTTGRPY</sequence>
<protein>
    <submittedName>
        <fullName evidence="1">Uncharacterized protein</fullName>
    </submittedName>
</protein>
<organism evidence="1">
    <name type="scientific">Utricularia reniformis</name>
    <dbReference type="NCBI Taxonomy" id="192314"/>
    <lineage>
        <taxon>Eukaryota</taxon>
        <taxon>Viridiplantae</taxon>
        <taxon>Streptophyta</taxon>
        <taxon>Embryophyta</taxon>
        <taxon>Tracheophyta</taxon>
        <taxon>Spermatophyta</taxon>
        <taxon>Magnoliopsida</taxon>
        <taxon>eudicotyledons</taxon>
        <taxon>Gunneridae</taxon>
        <taxon>Pentapetalae</taxon>
        <taxon>asterids</taxon>
        <taxon>lamiids</taxon>
        <taxon>Lamiales</taxon>
        <taxon>Lentibulariaceae</taxon>
        <taxon>Utricularia</taxon>
    </lineage>
</organism>
<keyword evidence="1" id="KW-0496">Mitochondrion</keyword>
<gene>
    <name evidence="1" type="ORF">AEK19_MT1599</name>
</gene>
<dbReference type="EMBL" id="KY774314">
    <property type="protein sequence ID" value="ART31781.1"/>
    <property type="molecule type" value="Genomic_DNA"/>
</dbReference>
<name>A0A1Y0B303_9LAMI</name>
<reference evidence="1" key="1">
    <citation type="submission" date="2017-03" db="EMBL/GenBank/DDBJ databases">
        <title>The mitochondrial genome of the carnivorous plant Utricularia reniformis (Lentibulariaceae): structure, comparative analysis and evolutionary landmarks.</title>
        <authorList>
            <person name="Silva S.R."/>
            <person name="Alvarenga D.O."/>
            <person name="Michael T.P."/>
            <person name="Miranda V.F.O."/>
            <person name="Varani A.M."/>
        </authorList>
    </citation>
    <scope>NUCLEOTIDE SEQUENCE</scope>
</reference>
<accession>A0A1Y0B303</accession>
<dbReference type="AlphaFoldDB" id="A0A1Y0B303"/>
<geneLocation type="mitochondrion" evidence="1"/>
<evidence type="ECO:0000313" key="1">
    <source>
        <dbReference type="EMBL" id="ART31781.1"/>
    </source>
</evidence>